<keyword evidence="4" id="KW-1185">Reference proteome</keyword>
<proteinExistence type="inferred from homology"/>
<dbReference type="STRING" id="659014.SAMN04487996_106100"/>
<dbReference type="AlphaFoldDB" id="A0A1G7ELG7"/>
<dbReference type="InterPro" id="IPR035905">
    <property type="entry name" value="Barstar-like_sf"/>
</dbReference>
<accession>A0A1G7ELG7</accession>
<comment type="similarity">
    <text evidence="1">Belongs to the barstar family.</text>
</comment>
<organism evidence="3 4">
    <name type="scientific">Dyadobacter soli</name>
    <dbReference type="NCBI Taxonomy" id="659014"/>
    <lineage>
        <taxon>Bacteria</taxon>
        <taxon>Pseudomonadati</taxon>
        <taxon>Bacteroidota</taxon>
        <taxon>Cytophagia</taxon>
        <taxon>Cytophagales</taxon>
        <taxon>Spirosomataceae</taxon>
        <taxon>Dyadobacter</taxon>
    </lineage>
</organism>
<feature type="domain" description="Barstar (barnase inhibitor)" evidence="2">
    <location>
        <begin position="23"/>
        <end position="114"/>
    </location>
</feature>
<dbReference type="SUPFAM" id="SSF52038">
    <property type="entry name" value="Barstar-related"/>
    <property type="match status" value="1"/>
</dbReference>
<protein>
    <submittedName>
        <fullName evidence="3">Barstar (Barnase inhibitor)</fullName>
    </submittedName>
</protein>
<dbReference type="Proteomes" id="UP000198748">
    <property type="component" value="Unassembled WGS sequence"/>
</dbReference>
<gene>
    <name evidence="3" type="ORF">SAMN04487996_106100</name>
</gene>
<dbReference type="EMBL" id="FNAN01000006">
    <property type="protein sequence ID" value="SDE64245.1"/>
    <property type="molecule type" value="Genomic_DNA"/>
</dbReference>
<dbReference type="OrthoDB" id="7575400at2"/>
<sequence>MKNTHFLLAREESEVRKTFLGAFVAHIDGAKATSVKDFHEAIAAAMHFPDYSGKNLDALDEMLNDLEWINEKKVIIYIGNSGEWLSKEKSEEKLLTVIDIFDATAEDWKWLDEEEEGVTKKELQIVFQDSPRIRTLLEDQEIPFDTLD</sequence>
<evidence type="ECO:0000313" key="4">
    <source>
        <dbReference type="Proteomes" id="UP000198748"/>
    </source>
</evidence>
<reference evidence="4" key="1">
    <citation type="submission" date="2016-10" db="EMBL/GenBank/DDBJ databases">
        <authorList>
            <person name="Varghese N."/>
            <person name="Submissions S."/>
        </authorList>
    </citation>
    <scope>NUCLEOTIDE SEQUENCE [LARGE SCALE GENOMIC DNA]</scope>
    <source>
        <strain evidence="4">DSM 25329</strain>
    </source>
</reference>
<evidence type="ECO:0000259" key="2">
    <source>
        <dbReference type="Pfam" id="PF01337"/>
    </source>
</evidence>
<dbReference type="InterPro" id="IPR000468">
    <property type="entry name" value="Barstar"/>
</dbReference>
<evidence type="ECO:0000256" key="1">
    <source>
        <dbReference type="ARBA" id="ARBA00006845"/>
    </source>
</evidence>
<evidence type="ECO:0000313" key="3">
    <source>
        <dbReference type="EMBL" id="SDE64245.1"/>
    </source>
</evidence>
<dbReference type="Gene3D" id="3.30.370.10">
    <property type="entry name" value="Barstar-like"/>
    <property type="match status" value="1"/>
</dbReference>
<dbReference type="Pfam" id="PF01337">
    <property type="entry name" value="Barstar"/>
    <property type="match status" value="1"/>
</dbReference>
<name>A0A1G7ELG7_9BACT</name>
<dbReference type="RefSeq" id="WP_090149185.1">
    <property type="nucleotide sequence ID" value="NZ_FNAN01000006.1"/>
</dbReference>